<dbReference type="VEuPathDB" id="FungiDB:BLGHR1_11648"/>
<dbReference type="EMBL" id="UNSH01000029">
    <property type="protein sequence ID" value="SZF00898.1"/>
    <property type="molecule type" value="Genomic_DNA"/>
</dbReference>
<proteinExistence type="predicted"/>
<sequence>MNQSGIEFGFENALRTSYEKLAVSCLSIAATSSSNPSITSPPRSGKSSFDSIFLFFALPIVGANPYELEVDRLERRSDPIAGGVNDKLA</sequence>
<name>A0A383UMH1_BLUHO</name>
<organism evidence="1 2">
    <name type="scientific">Blumeria hordei</name>
    <name type="common">Barley powdery mildew</name>
    <name type="synonym">Blumeria graminis f. sp. hordei</name>
    <dbReference type="NCBI Taxonomy" id="2867405"/>
    <lineage>
        <taxon>Eukaryota</taxon>
        <taxon>Fungi</taxon>
        <taxon>Dikarya</taxon>
        <taxon>Ascomycota</taxon>
        <taxon>Pezizomycotina</taxon>
        <taxon>Leotiomycetes</taxon>
        <taxon>Erysiphales</taxon>
        <taxon>Erysiphaceae</taxon>
        <taxon>Blumeria</taxon>
    </lineage>
</organism>
<reference evidence="1 2" key="1">
    <citation type="submission" date="2017-11" db="EMBL/GenBank/DDBJ databases">
        <authorList>
            <person name="Kracher B."/>
        </authorList>
    </citation>
    <scope>NUCLEOTIDE SEQUENCE [LARGE SCALE GENOMIC DNA]</scope>
    <source>
        <strain evidence="1 2">RACE1</strain>
    </source>
</reference>
<evidence type="ECO:0000313" key="2">
    <source>
        <dbReference type="Proteomes" id="UP000275772"/>
    </source>
</evidence>
<accession>A0A383UMH1</accession>
<protein>
    <submittedName>
        <fullName evidence="1">Uncharacterized protein</fullName>
    </submittedName>
</protein>
<dbReference type="Proteomes" id="UP000275772">
    <property type="component" value="Unassembled WGS sequence"/>
</dbReference>
<gene>
    <name evidence="1" type="ORF">BLGHR1_11648</name>
</gene>
<dbReference type="AlphaFoldDB" id="A0A383UMH1"/>
<evidence type="ECO:0000313" key="1">
    <source>
        <dbReference type="EMBL" id="SZF00898.1"/>
    </source>
</evidence>